<feature type="transmembrane region" description="Helical" evidence="8">
    <location>
        <begin position="134"/>
        <end position="151"/>
    </location>
</feature>
<protein>
    <submittedName>
        <fullName evidence="9">Aquaporin family protein</fullName>
    </submittedName>
</protein>
<feature type="transmembrane region" description="Helical" evidence="8">
    <location>
        <begin position="210"/>
        <end position="234"/>
    </location>
</feature>
<dbReference type="RefSeq" id="WP_203368054.1">
    <property type="nucleotide sequence ID" value="NZ_WSFT01000053.1"/>
</dbReference>
<organism evidence="9 10">
    <name type="scientific">Anaeromonas frigoriresistens</name>
    <dbReference type="NCBI Taxonomy" id="2683708"/>
    <lineage>
        <taxon>Bacteria</taxon>
        <taxon>Bacillati</taxon>
        <taxon>Bacillota</taxon>
        <taxon>Tissierellia</taxon>
        <taxon>Tissierellales</taxon>
        <taxon>Thermohalobacteraceae</taxon>
        <taxon>Anaeromonas</taxon>
    </lineage>
</organism>
<feature type="transmembrane region" description="Helical" evidence="8">
    <location>
        <begin position="85"/>
        <end position="104"/>
    </location>
</feature>
<keyword evidence="5 8" id="KW-1133">Transmembrane helix</keyword>
<comment type="similarity">
    <text evidence="2 7">Belongs to the MIP/aquaporin (TC 1.A.8) family.</text>
</comment>
<keyword evidence="4 7" id="KW-0812">Transmembrane</keyword>
<gene>
    <name evidence="9" type="ORF">GOQ27_14070</name>
</gene>
<dbReference type="PANTHER" id="PTHR43829">
    <property type="entry name" value="AQUAPORIN OR AQUAGLYCEROPORIN RELATED"/>
    <property type="match status" value="1"/>
</dbReference>
<keyword evidence="10" id="KW-1185">Reference proteome</keyword>
<evidence type="ECO:0000256" key="2">
    <source>
        <dbReference type="ARBA" id="ARBA00006175"/>
    </source>
</evidence>
<evidence type="ECO:0000256" key="7">
    <source>
        <dbReference type="RuleBase" id="RU000477"/>
    </source>
</evidence>
<dbReference type="InterPro" id="IPR050363">
    <property type="entry name" value="MIP/Aquaporin"/>
</dbReference>
<feature type="transmembrane region" description="Helical" evidence="8">
    <location>
        <begin position="157"/>
        <end position="179"/>
    </location>
</feature>
<reference evidence="9" key="1">
    <citation type="submission" date="2019-12" db="EMBL/GenBank/DDBJ databases">
        <title>Clostridiaceae gen. nov. sp. nov., isolated from sediment in Xinjiang, China.</title>
        <authorList>
            <person name="Zhang R."/>
        </authorList>
    </citation>
    <scope>NUCLEOTIDE SEQUENCE</scope>
    <source>
        <strain evidence="9">D2Q-11</strain>
    </source>
</reference>
<evidence type="ECO:0000313" key="9">
    <source>
        <dbReference type="EMBL" id="MBS4539596.1"/>
    </source>
</evidence>
<feature type="transmembrane region" description="Helical" evidence="8">
    <location>
        <begin position="34"/>
        <end position="54"/>
    </location>
</feature>
<dbReference type="EMBL" id="WSFT01000053">
    <property type="protein sequence ID" value="MBS4539596.1"/>
    <property type="molecule type" value="Genomic_DNA"/>
</dbReference>
<evidence type="ECO:0000256" key="6">
    <source>
        <dbReference type="ARBA" id="ARBA00023136"/>
    </source>
</evidence>
<dbReference type="Proteomes" id="UP000724672">
    <property type="component" value="Unassembled WGS sequence"/>
</dbReference>
<dbReference type="InterPro" id="IPR000425">
    <property type="entry name" value="MIP"/>
</dbReference>
<keyword evidence="6 8" id="KW-0472">Membrane</keyword>
<evidence type="ECO:0000256" key="4">
    <source>
        <dbReference type="ARBA" id="ARBA00022692"/>
    </source>
</evidence>
<proteinExistence type="inferred from homology"/>
<dbReference type="PRINTS" id="PR00783">
    <property type="entry name" value="MINTRINSICP"/>
</dbReference>
<dbReference type="InterPro" id="IPR022357">
    <property type="entry name" value="MIP_CS"/>
</dbReference>
<dbReference type="GO" id="GO:0005886">
    <property type="term" value="C:plasma membrane"/>
    <property type="evidence" value="ECO:0007669"/>
    <property type="project" value="TreeGrafter"/>
</dbReference>
<evidence type="ECO:0000313" key="10">
    <source>
        <dbReference type="Proteomes" id="UP000724672"/>
    </source>
</evidence>
<evidence type="ECO:0000256" key="3">
    <source>
        <dbReference type="ARBA" id="ARBA00022448"/>
    </source>
</evidence>
<dbReference type="GO" id="GO:0015254">
    <property type="term" value="F:glycerol channel activity"/>
    <property type="evidence" value="ECO:0007669"/>
    <property type="project" value="TreeGrafter"/>
</dbReference>
<sequence>MAMYLAEFLGTMILILLGDGVVANVSLKGTKAEGSGWIVVATGWGLAVAMAAYITGWVSGAHINPALTIGFAVIGKISWSLVPGYIISQVLGAMVGAILVFVSFRNHFTKTDDPDTKLGVFCTAPAIRNYKWNAITEVIGTALLVIGILGINNGNNGVGVLSALLAGFLVWSIGLSLGGPTGYAINPARDLGPRIAHAILPIEGKRDSDWGYGIIPVVAPIVGGIIGAVVYQAILSVWV</sequence>
<dbReference type="AlphaFoldDB" id="A0A942V0E6"/>
<dbReference type="InterPro" id="IPR023271">
    <property type="entry name" value="Aquaporin-like"/>
</dbReference>
<dbReference type="SUPFAM" id="SSF81338">
    <property type="entry name" value="Aquaporin-like"/>
    <property type="match status" value="1"/>
</dbReference>
<comment type="subcellular location">
    <subcellularLocation>
        <location evidence="1">Membrane</location>
        <topology evidence="1">Multi-pass membrane protein</topology>
    </subcellularLocation>
</comment>
<name>A0A942V0E6_9FIRM</name>
<dbReference type="Pfam" id="PF00230">
    <property type="entry name" value="MIP"/>
    <property type="match status" value="1"/>
</dbReference>
<evidence type="ECO:0000256" key="1">
    <source>
        <dbReference type="ARBA" id="ARBA00004141"/>
    </source>
</evidence>
<evidence type="ECO:0000256" key="8">
    <source>
        <dbReference type="SAM" id="Phobius"/>
    </source>
</evidence>
<dbReference type="NCBIfam" id="TIGR00861">
    <property type="entry name" value="MIP"/>
    <property type="match status" value="1"/>
</dbReference>
<keyword evidence="3 7" id="KW-0813">Transport</keyword>
<dbReference type="PROSITE" id="PS00221">
    <property type="entry name" value="MIP"/>
    <property type="match status" value="1"/>
</dbReference>
<dbReference type="PANTHER" id="PTHR43829:SF9">
    <property type="entry name" value="AQUAPORIN-9"/>
    <property type="match status" value="1"/>
</dbReference>
<accession>A0A942V0E6</accession>
<dbReference type="Gene3D" id="1.20.1080.10">
    <property type="entry name" value="Glycerol uptake facilitator protein"/>
    <property type="match status" value="1"/>
</dbReference>
<comment type="caution">
    <text evidence="9">The sequence shown here is derived from an EMBL/GenBank/DDBJ whole genome shotgun (WGS) entry which is preliminary data.</text>
</comment>
<evidence type="ECO:0000256" key="5">
    <source>
        <dbReference type="ARBA" id="ARBA00022989"/>
    </source>
</evidence>